<evidence type="ECO:0000259" key="7">
    <source>
        <dbReference type="PROSITE" id="PS50110"/>
    </source>
</evidence>
<dbReference type="Pfam" id="PF00072">
    <property type="entry name" value="Response_reg"/>
    <property type="match status" value="1"/>
</dbReference>
<dbReference type="EMBL" id="LCJU01000003">
    <property type="protein sequence ID" value="KKT85094.1"/>
    <property type="molecule type" value="Genomic_DNA"/>
</dbReference>
<dbReference type="InterPro" id="IPR011006">
    <property type="entry name" value="CheY-like_superfamily"/>
</dbReference>
<accession>A0A0G1NLM9</accession>
<dbReference type="Gene3D" id="3.40.50.2300">
    <property type="match status" value="1"/>
</dbReference>
<evidence type="ECO:0000256" key="1">
    <source>
        <dbReference type="ARBA" id="ARBA00022553"/>
    </source>
</evidence>
<sequence length="122" mass="13558">MTKKCILIIEDEPDILMLYKEFLAGAGFDVTTATNGEEGLTKIQEKKYDLILMDVMMPKVDGLGVLQTLKDAGKKIPTIVMLSNLSHDEAVKEALALGAKDYVIKSEVNPDQLLEKIKKYLD</sequence>
<dbReference type="GO" id="GO:0003677">
    <property type="term" value="F:DNA binding"/>
    <property type="evidence" value="ECO:0007669"/>
    <property type="project" value="UniProtKB-KW"/>
</dbReference>
<keyword evidence="5" id="KW-0804">Transcription</keyword>
<dbReference type="CDD" id="cd17574">
    <property type="entry name" value="REC_OmpR"/>
    <property type="match status" value="1"/>
</dbReference>
<evidence type="ECO:0000313" key="9">
    <source>
        <dbReference type="Proteomes" id="UP000034504"/>
    </source>
</evidence>
<organism evidence="8 9">
    <name type="scientific">candidate division WWE3 bacterium GW2011_GWC2_44_9</name>
    <dbReference type="NCBI Taxonomy" id="1619125"/>
    <lineage>
        <taxon>Bacteria</taxon>
        <taxon>Katanobacteria</taxon>
    </lineage>
</organism>
<dbReference type="PANTHER" id="PTHR44591:SF3">
    <property type="entry name" value="RESPONSE REGULATORY DOMAIN-CONTAINING PROTEIN"/>
    <property type="match status" value="1"/>
</dbReference>
<dbReference type="InterPro" id="IPR050595">
    <property type="entry name" value="Bact_response_regulator"/>
</dbReference>
<proteinExistence type="predicted"/>
<evidence type="ECO:0000313" key="8">
    <source>
        <dbReference type="EMBL" id="KKT85094.1"/>
    </source>
</evidence>
<comment type="caution">
    <text evidence="8">The sequence shown here is derived from an EMBL/GenBank/DDBJ whole genome shotgun (WGS) entry which is preliminary data.</text>
</comment>
<reference evidence="8 9" key="1">
    <citation type="journal article" date="2015" name="Nature">
        <title>rRNA introns, odd ribosomes, and small enigmatic genomes across a large radiation of phyla.</title>
        <authorList>
            <person name="Brown C.T."/>
            <person name="Hug L.A."/>
            <person name="Thomas B.C."/>
            <person name="Sharon I."/>
            <person name="Castelle C.J."/>
            <person name="Singh A."/>
            <person name="Wilkins M.J."/>
            <person name="Williams K.H."/>
            <person name="Banfield J.F."/>
        </authorList>
    </citation>
    <scope>NUCLEOTIDE SEQUENCE [LARGE SCALE GENOMIC DNA]</scope>
</reference>
<keyword evidence="3" id="KW-0805">Transcription regulation</keyword>
<feature type="domain" description="Response regulatory" evidence="7">
    <location>
        <begin position="5"/>
        <end position="120"/>
    </location>
</feature>
<dbReference type="GO" id="GO:0000160">
    <property type="term" value="P:phosphorelay signal transduction system"/>
    <property type="evidence" value="ECO:0007669"/>
    <property type="project" value="UniProtKB-KW"/>
</dbReference>
<keyword evidence="4" id="KW-0238">DNA-binding</keyword>
<evidence type="ECO:0000256" key="4">
    <source>
        <dbReference type="ARBA" id="ARBA00023125"/>
    </source>
</evidence>
<dbReference type="AlphaFoldDB" id="A0A0G1NLM9"/>
<dbReference type="FunFam" id="3.40.50.2300:FF:000001">
    <property type="entry name" value="DNA-binding response regulator PhoB"/>
    <property type="match status" value="1"/>
</dbReference>
<keyword evidence="1 6" id="KW-0597">Phosphoprotein</keyword>
<dbReference type="SUPFAM" id="SSF52172">
    <property type="entry name" value="CheY-like"/>
    <property type="match status" value="1"/>
</dbReference>
<name>A0A0G1NLM9_UNCKA</name>
<dbReference type="PROSITE" id="PS50110">
    <property type="entry name" value="RESPONSE_REGULATORY"/>
    <property type="match status" value="1"/>
</dbReference>
<evidence type="ECO:0000256" key="3">
    <source>
        <dbReference type="ARBA" id="ARBA00023015"/>
    </source>
</evidence>
<feature type="modified residue" description="4-aspartylphosphate" evidence="6">
    <location>
        <position position="54"/>
    </location>
</feature>
<dbReference type="SMART" id="SM00448">
    <property type="entry name" value="REC"/>
    <property type="match status" value="1"/>
</dbReference>
<evidence type="ECO:0000256" key="5">
    <source>
        <dbReference type="ARBA" id="ARBA00023163"/>
    </source>
</evidence>
<dbReference type="InterPro" id="IPR001789">
    <property type="entry name" value="Sig_transdc_resp-reg_receiver"/>
</dbReference>
<evidence type="ECO:0000256" key="6">
    <source>
        <dbReference type="PROSITE-ProRule" id="PRU00169"/>
    </source>
</evidence>
<evidence type="ECO:0000256" key="2">
    <source>
        <dbReference type="ARBA" id="ARBA00023012"/>
    </source>
</evidence>
<gene>
    <name evidence="8" type="ORF">UW82_C0003G0012</name>
</gene>
<dbReference type="Proteomes" id="UP000034504">
    <property type="component" value="Unassembled WGS sequence"/>
</dbReference>
<protein>
    <submittedName>
        <fullName evidence="8">Response regulator receiver protein</fullName>
    </submittedName>
</protein>
<keyword evidence="2" id="KW-0902">Two-component regulatory system</keyword>
<dbReference type="PANTHER" id="PTHR44591">
    <property type="entry name" value="STRESS RESPONSE REGULATOR PROTEIN 1"/>
    <property type="match status" value="1"/>
</dbReference>